<dbReference type="InterPro" id="IPR042269">
    <property type="entry name" value="Ser_carbopepase_S28_SKS"/>
</dbReference>
<dbReference type="Gene3D" id="3.40.50.1820">
    <property type="entry name" value="alpha/beta hydrolase"/>
    <property type="match status" value="1"/>
</dbReference>
<keyword evidence="3" id="KW-0732">Signal</keyword>
<dbReference type="EnsemblMetazoa" id="AATE012729-RA">
    <property type="protein sequence ID" value="AATE012729-PA.1"/>
    <property type="gene ID" value="AATE012729"/>
</dbReference>
<evidence type="ECO:0000256" key="3">
    <source>
        <dbReference type="ARBA" id="ARBA00022729"/>
    </source>
</evidence>
<dbReference type="GO" id="GO:0006508">
    <property type="term" value="P:proteolysis"/>
    <property type="evidence" value="ECO:0007669"/>
    <property type="project" value="UniProtKB-KW"/>
</dbReference>
<sequence length="498" mass="55912">MKLLGLLVLVASSCTLAAILPRREATPLFFDRQRLNPSPQAEDPLGNLANISEEFFTTAVDHFNHQNQATWSNRYLSMMDHFVPTGPVLIFLAGDVPVAGSMIDENTLINEMARDLGGAVFALETRFYGASLPTEDLSVENLRLLNTDQILADVADFVLHLRRTVVGNPFAHVLVAGTGLGGGLAIWFRVRYPHLTDAAWSSSGYISAVYDFQDFSYGWANTAIDFGSQECYNRIFIAFHVAQNLIDVGLGRLMYEKFNICDPVDADDRIQVAYFFSVLMTSIEVYSLRNGNLGDFTAVCQDIADDSFPTSLDALAFWFNKRFEADNGCVIVDIDMLAESFRETSPTDESNASGARQFLYQQCTEFGWFFTTDSDLQPFGERVQMELYHELCRRVFGDWVTAESMYRATERTNNRFGGSSPNVMQVHFTNGAQDPWRYTSVVEDLNPYALADVIPGELAGGDLGKIDEENDSAELLEVKRRLKEVFEGYLFPFNPRYL</sequence>
<evidence type="ECO:0000256" key="4">
    <source>
        <dbReference type="ARBA" id="ARBA00022801"/>
    </source>
</evidence>
<dbReference type="VEuPathDB" id="VectorBase:AATE012729"/>
<dbReference type="GO" id="GO:0070008">
    <property type="term" value="F:serine-type exopeptidase activity"/>
    <property type="evidence" value="ECO:0007669"/>
    <property type="project" value="InterPro"/>
</dbReference>
<accession>A0A182J7B4</accession>
<evidence type="ECO:0000313" key="6">
    <source>
        <dbReference type="EnsemblMetazoa" id="AATE012729-PA.1"/>
    </source>
</evidence>
<dbReference type="Pfam" id="PF05577">
    <property type="entry name" value="Peptidase_S28"/>
    <property type="match status" value="1"/>
</dbReference>
<dbReference type="InterPro" id="IPR008758">
    <property type="entry name" value="Peptidase_S28"/>
</dbReference>
<comment type="similarity">
    <text evidence="1">Belongs to the peptidase S28 family.</text>
</comment>
<name>A0A182J7B4_ANOAO</name>
<dbReference type="PANTHER" id="PTHR11010">
    <property type="entry name" value="PROTEASE S28 PRO-X CARBOXYPEPTIDASE-RELATED"/>
    <property type="match status" value="1"/>
</dbReference>
<dbReference type="GO" id="GO:0008239">
    <property type="term" value="F:dipeptidyl-peptidase activity"/>
    <property type="evidence" value="ECO:0007669"/>
    <property type="project" value="TreeGrafter"/>
</dbReference>
<evidence type="ECO:0000256" key="1">
    <source>
        <dbReference type="ARBA" id="ARBA00011079"/>
    </source>
</evidence>
<dbReference type="Gene3D" id="1.20.120.980">
    <property type="entry name" value="Serine carboxypeptidase S28, SKS domain"/>
    <property type="match status" value="1"/>
</dbReference>
<dbReference type="InterPro" id="IPR029058">
    <property type="entry name" value="AB_hydrolase_fold"/>
</dbReference>
<keyword evidence="4" id="KW-0378">Hydrolase</keyword>
<evidence type="ECO:0000256" key="2">
    <source>
        <dbReference type="ARBA" id="ARBA00022670"/>
    </source>
</evidence>
<dbReference type="AlphaFoldDB" id="A0A182J7B4"/>
<evidence type="ECO:0008006" key="7">
    <source>
        <dbReference type="Google" id="ProtNLM"/>
    </source>
</evidence>
<dbReference type="PANTHER" id="PTHR11010:SF5">
    <property type="entry name" value="RE36938P-RELATED"/>
    <property type="match status" value="1"/>
</dbReference>
<organism evidence="6">
    <name type="scientific">Anopheles atroparvus</name>
    <name type="common">European mosquito</name>
    <dbReference type="NCBI Taxonomy" id="41427"/>
    <lineage>
        <taxon>Eukaryota</taxon>
        <taxon>Metazoa</taxon>
        <taxon>Ecdysozoa</taxon>
        <taxon>Arthropoda</taxon>
        <taxon>Hexapoda</taxon>
        <taxon>Insecta</taxon>
        <taxon>Pterygota</taxon>
        <taxon>Neoptera</taxon>
        <taxon>Endopterygota</taxon>
        <taxon>Diptera</taxon>
        <taxon>Nematocera</taxon>
        <taxon>Culicoidea</taxon>
        <taxon>Culicidae</taxon>
        <taxon>Anophelinae</taxon>
        <taxon>Anopheles</taxon>
    </lineage>
</organism>
<evidence type="ECO:0000256" key="5">
    <source>
        <dbReference type="ARBA" id="ARBA00023180"/>
    </source>
</evidence>
<dbReference type="SUPFAM" id="SSF53474">
    <property type="entry name" value="alpha/beta-Hydrolases"/>
    <property type="match status" value="1"/>
</dbReference>
<protein>
    <recommendedName>
        <fullName evidence="7">Prolylcarboxypeptidase</fullName>
    </recommendedName>
</protein>
<keyword evidence="5" id="KW-0325">Glycoprotein</keyword>
<reference evidence="6" key="1">
    <citation type="submission" date="2022-08" db="UniProtKB">
        <authorList>
            <consortium name="EnsemblMetazoa"/>
        </authorList>
    </citation>
    <scope>IDENTIFICATION</scope>
    <source>
        <strain evidence="6">EBRO</strain>
    </source>
</reference>
<proteinExistence type="inferred from homology"/>
<keyword evidence="2" id="KW-0645">Protease</keyword>